<keyword evidence="2" id="KW-1185">Reference proteome</keyword>
<comment type="caution">
    <text evidence="1">The sequence shown here is derived from an EMBL/GenBank/DDBJ whole genome shotgun (WGS) entry which is preliminary data.</text>
</comment>
<dbReference type="Proteomes" id="UP000466692">
    <property type="component" value="Unassembled WGS sequence"/>
</dbReference>
<evidence type="ECO:0000313" key="1">
    <source>
        <dbReference type="EMBL" id="MYL52600.1"/>
    </source>
</evidence>
<sequence>MKFLPNSCRTEKENQTWMDEVDSIIKHLDVSKKLKQIDTFKNIVRGQTA</sequence>
<gene>
    <name evidence="1" type="ORF">GLW08_04530</name>
</gene>
<organism evidence="1 2">
    <name type="scientific">Pontibacillus yanchengensis</name>
    <dbReference type="NCBI Taxonomy" id="462910"/>
    <lineage>
        <taxon>Bacteria</taxon>
        <taxon>Bacillati</taxon>
        <taxon>Bacillota</taxon>
        <taxon>Bacilli</taxon>
        <taxon>Bacillales</taxon>
        <taxon>Bacillaceae</taxon>
        <taxon>Pontibacillus</taxon>
    </lineage>
</organism>
<proteinExistence type="predicted"/>
<evidence type="ECO:0000313" key="2">
    <source>
        <dbReference type="Proteomes" id="UP000466692"/>
    </source>
</evidence>
<protein>
    <submittedName>
        <fullName evidence="1">Uncharacterized protein</fullName>
    </submittedName>
</protein>
<name>A0ACC7VEP5_9BACI</name>
<reference evidence="1" key="1">
    <citation type="submission" date="2019-11" db="EMBL/GenBank/DDBJ databases">
        <title>Genome sequences of 17 halophilic strains isolated from different environments.</title>
        <authorList>
            <person name="Furrow R.E."/>
        </authorList>
    </citation>
    <scope>NUCLEOTIDE SEQUENCE</scope>
    <source>
        <strain evidence="1">22510_22_Filter</strain>
    </source>
</reference>
<accession>A0ACC7VEP5</accession>
<dbReference type="EMBL" id="WMEU01000001">
    <property type="protein sequence ID" value="MYL52600.1"/>
    <property type="molecule type" value="Genomic_DNA"/>
</dbReference>